<dbReference type="Proteomes" id="UP001619887">
    <property type="component" value="Unassembled WGS sequence"/>
</dbReference>
<feature type="compositionally biased region" description="Basic and acidic residues" evidence="1">
    <location>
        <begin position="1"/>
        <end position="10"/>
    </location>
</feature>
<dbReference type="AlphaFoldDB" id="A0ABD2G2F3"/>
<protein>
    <submittedName>
        <fullName evidence="2">Uncharacterized protein</fullName>
    </submittedName>
</protein>
<accession>A0ABD2G2F3</accession>
<reference evidence="2 3" key="2">
    <citation type="journal article" date="2024" name="G3 (Bethesda)">
        <title>The genome of the cryopelagic Antarctic bald notothen, Trematomus borchgrevinki.</title>
        <authorList>
            <person name="Rayamajhi N."/>
            <person name="Rivera-Colon A.G."/>
            <person name="Minhas B.F."/>
            <person name="Cheng C.C."/>
            <person name="Catchen J.M."/>
        </authorList>
    </citation>
    <scope>NUCLEOTIDE SEQUENCE [LARGE SCALE GENOMIC DNA]</scope>
    <source>
        <strain evidence="2">AGRC-2024</strain>
    </source>
</reference>
<evidence type="ECO:0000313" key="3">
    <source>
        <dbReference type="Proteomes" id="UP001619887"/>
    </source>
</evidence>
<reference evidence="2 3" key="1">
    <citation type="journal article" date="2022" name="G3 (Bethesda)">
        <title>Evaluating Illumina-, Nanopore-, and PacBio-based genome assembly strategies with the bald notothen, Trematomus borchgrevinki.</title>
        <authorList>
            <person name="Rayamajhi N."/>
            <person name="Cheng C.C."/>
            <person name="Catchen J.M."/>
        </authorList>
    </citation>
    <scope>NUCLEOTIDE SEQUENCE [LARGE SCALE GENOMIC DNA]</scope>
    <source>
        <strain evidence="2">AGRC-2024</strain>
    </source>
</reference>
<evidence type="ECO:0000313" key="2">
    <source>
        <dbReference type="EMBL" id="KAL3047855.1"/>
    </source>
</evidence>
<evidence type="ECO:0000256" key="1">
    <source>
        <dbReference type="SAM" id="MobiDB-lite"/>
    </source>
</evidence>
<name>A0ABD2G2F3_PAGBO</name>
<gene>
    <name evidence="2" type="ORF">OYC64_021924</name>
</gene>
<feature type="region of interest" description="Disordered" evidence="1">
    <location>
        <begin position="130"/>
        <end position="216"/>
    </location>
</feature>
<feature type="region of interest" description="Disordered" evidence="1">
    <location>
        <begin position="1"/>
        <end position="23"/>
    </location>
</feature>
<dbReference type="EMBL" id="JBIYXZ010002084">
    <property type="protein sequence ID" value="KAL3047855.1"/>
    <property type="molecule type" value="Genomic_DNA"/>
</dbReference>
<sequence>MAKTGSERKLFSSRQRLSNPDDELAVIENGESRASLCEDISERALSSDSHRNSFTGSGAIARLSYFFFMLWNWASHRVHPEVERRDSFLDRFRGPELKETSRESNAQSLGSCDVARKRNLAIKWPLATYNMNNCNNTDNKKEEKKEEIKKDDEKKDGDKKDDEKKDGDKKDDEKKDGDKKEEEKKDETRRKTRRKTRKRMIRRMRRRKKSHRKIPG</sequence>
<organism evidence="2 3">
    <name type="scientific">Pagothenia borchgrevinki</name>
    <name type="common">Bald rockcod</name>
    <name type="synonym">Trematomus borchgrevinki</name>
    <dbReference type="NCBI Taxonomy" id="8213"/>
    <lineage>
        <taxon>Eukaryota</taxon>
        <taxon>Metazoa</taxon>
        <taxon>Chordata</taxon>
        <taxon>Craniata</taxon>
        <taxon>Vertebrata</taxon>
        <taxon>Euteleostomi</taxon>
        <taxon>Actinopterygii</taxon>
        <taxon>Neopterygii</taxon>
        <taxon>Teleostei</taxon>
        <taxon>Neoteleostei</taxon>
        <taxon>Acanthomorphata</taxon>
        <taxon>Eupercaria</taxon>
        <taxon>Perciformes</taxon>
        <taxon>Notothenioidei</taxon>
        <taxon>Nototheniidae</taxon>
        <taxon>Pagothenia</taxon>
    </lineage>
</organism>
<comment type="caution">
    <text evidence="2">The sequence shown here is derived from an EMBL/GenBank/DDBJ whole genome shotgun (WGS) entry which is preliminary data.</text>
</comment>
<proteinExistence type="predicted"/>
<keyword evidence="3" id="KW-1185">Reference proteome</keyword>
<feature type="compositionally biased region" description="Basic residues" evidence="1">
    <location>
        <begin position="190"/>
        <end position="216"/>
    </location>
</feature>
<feature type="compositionally biased region" description="Basic and acidic residues" evidence="1">
    <location>
        <begin position="138"/>
        <end position="189"/>
    </location>
</feature>